<dbReference type="InterPro" id="IPR016639">
    <property type="entry name" value="GST_Omega/GSH"/>
</dbReference>
<evidence type="ECO:0000256" key="1">
    <source>
        <dbReference type="PIRSR" id="PIRSR015753-1"/>
    </source>
</evidence>
<dbReference type="SUPFAM" id="SSF47616">
    <property type="entry name" value="GST C-terminal domain-like"/>
    <property type="match status" value="1"/>
</dbReference>
<dbReference type="Pfam" id="PF13410">
    <property type="entry name" value="GST_C_2"/>
    <property type="match status" value="1"/>
</dbReference>
<dbReference type="PANTHER" id="PTHR32419:SF6">
    <property type="entry name" value="GLUTATHIONE S-TRANSFERASE OMEGA-LIKE 1-RELATED"/>
    <property type="match status" value="1"/>
</dbReference>
<organism evidence="5 6">
    <name type="scientific">Psychrobacter piscatorii</name>
    <dbReference type="NCBI Taxonomy" id="554343"/>
    <lineage>
        <taxon>Bacteria</taxon>
        <taxon>Pseudomonadati</taxon>
        <taxon>Pseudomonadota</taxon>
        <taxon>Gammaproteobacteria</taxon>
        <taxon>Moraxellales</taxon>
        <taxon>Moraxellaceae</taxon>
        <taxon>Psychrobacter</taxon>
    </lineage>
</organism>
<evidence type="ECO:0000259" key="4">
    <source>
        <dbReference type="PROSITE" id="PS50405"/>
    </source>
</evidence>
<proteinExistence type="predicted"/>
<dbReference type="PIRSF" id="PIRSF015753">
    <property type="entry name" value="GST"/>
    <property type="match status" value="1"/>
</dbReference>
<dbReference type="PROSITE" id="PS50405">
    <property type="entry name" value="GST_CTER"/>
    <property type="match status" value="1"/>
</dbReference>
<dbReference type="PANTHER" id="PTHR32419">
    <property type="entry name" value="GLUTATHIONYL-HYDROQUINONE REDUCTASE"/>
    <property type="match status" value="1"/>
</dbReference>
<dbReference type="RefSeq" id="WP_058025598.1">
    <property type="nucleotide sequence ID" value="NZ_LNDJ01000104.1"/>
</dbReference>
<dbReference type="Gene3D" id="1.20.1050.10">
    <property type="match status" value="1"/>
</dbReference>
<evidence type="ECO:0000313" key="6">
    <source>
        <dbReference type="Proteomes" id="UP000051202"/>
    </source>
</evidence>
<dbReference type="Pfam" id="PF13409">
    <property type="entry name" value="GST_N_2"/>
    <property type="match status" value="1"/>
</dbReference>
<dbReference type="GO" id="GO:0004364">
    <property type="term" value="F:glutathione transferase activity"/>
    <property type="evidence" value="ECO:0007669"/>
    <property type="project" value="InterPro"/>
</dbReference>
<feature type="domain" description="GST C-terminal" evidence="4">
    <location>
        <begin position="145"/>
        <end position="295"/>
    </location>
</feature>
<dbReference type="EMBL" id="LNDJ01000104">
    <property type="protein sequence ID" value="KRU21603.1"/>
    <property type="molecule type" value="Genomic_DNA"/>
</dbReference>
<dbReference type="SUPFAM" id="SSF52833">
    <property type="entry name" value="Thioredoxin-like"/>
    <property type="match status" value="1"/>
</dbReference>
<gene>
    <name evidence="5" type="ORF">AS194_11735</name>
</gene>
<feature type="site" description="Lowers pKa of active site Cys" evidence="3">
    <location>
        <position position="295"/>
    </location>
</feature>
<feature type="binding site" evidence="2">
    <location>
        <begin position="147"/>
        <end position="148"/>
    </location>
    <ligand>
        <name>glutathione</name>
        <dbReference type="ChEBI" id="CHEBI:57925"/>
    </ligand>
</feature>
<feature type="active site" description="Proton donor/acceptor" evidence="1">
    <location>
        <position position="194"/>
    </location>
</feature>
<dbReference type="CDD" id="cd03190">
    <property type="entry name" value="GST_C_Omega_like"/>
    <property type="match status" value="1"/>
</dbReference>
<reference evidence="5 6" key="1">
    <citation type="submission" date="2015-11" db="EMBL/GenBank/DDBJ databases">
        <title>Permanent draft genome of Psychrobacter piscatorii LQ58.</title>
        <authorList>
            <person name="Zhou M."/>
            <person name="Dong B."/>
            <person name="Liu Q."/>
        </authorList>
    </citation>
    <scope>NUCLEOTIDE SEQUENCE [LARGE SCALE GENOMIC DNA]</scope>
    <source>
        <strain evidence="5 6">LQ58</strain>
    </source>
</reference>
<dbReference type="GO" id="GO:0005737">
    <property type="term" value="C:cytoplasm"/>
    <property type="evidence" value="ECO:0007669"/>
    <property type="project" value="TreeGrafter"/>
</dbReference>
<dbReference type="InterPro" id="IPR036282">
    <property type="entry name" value="Glutathione-S-Trfase_C_sf"/>
</dbReference>
<accession>A0A0T6DP08</accession>
<evidence type="ECO:0000256" key="3">
    <source>
        <dbReference type="PIRSR" id="PIRSR015753-3"/>
    </source>
</evidence>
<dbReference type="FunFam" id="3.40.30.10:FF:000058">
    <property type="entry name" value="Glutathione S-transferase, omega"/>
    <property type="match status" value="1"/>
</dbReference>
<dbReference type="SFLD" id="SFLDG01206">
    <property type="entry name" value="Xi.1"/>
    <property type="match status" value="1"/>
</dbReference>
<feature type="site" description="Lowers pKa of active site Cys" evidence="3">
    <location>
        <position position="252"/>
    </location>
</feature>
<evidence type="ECO:0000256" key="2">
    <source>
        <dbReference type="PIRSR" id="PIRSR015753-2"/>
    </source>
</evidence>
<feature type="binding site" evidence="2">
    <location>
        <position position="96"/>
    </location>
    <ligand>
        <name>glutathione</name>
        <dbReference type="ChEBI" id="CHEBI:57925"/>
    </ligand>
</feature>
<feature type="active site" description="Nucleophile" evidence="1">
    <location>
        <position position="63"/>
    </location>
</feature>
<dbReference type="InterPro" id="IPR047047">
    <property type="entry name" value="GST_Omega-like_C"/>
</dbReference>
<dbReference type="Proteomes" id="UP000051202">
    <property type="component" value="Unassembled WGS sequence"/>
</dbReference>
<feature type="binding site" evidence="2">
    <location>
        <begin position="129"/>
        <end position="132"/>
    </location>
    <ligand>
        <name>glutathione</name>
        <dbReference type="ChEBI" id="CHEBI:57925"/>
    </ligand>
</feature>
<dbReference type="InterPro" id="IPR004045">
    <property type="entry name" value="Glutathione_S-Trfase_N"/>
</dbReference>
<dbReference type="SFLD" id="SFLDG01148">
    <property type="entry name" value="Xi_(cytGST)"/>
    <property type="match status" value="1"/>
</dbReference>
<evidence type="ECO:0000313" key="5">
    <source>
        <dbReference type="EMBL" id="KRU21603.1"/>
    </source>
</evidence>
<comment type="caution">
    <text evidence="5">The sequence shown here is derived from an EMBL/GenBank/DDBJ whole genome shotgun (WGS) entry which is preliminary data.</text>
</comment>
<name>A0A0T6DP08_9GAMM</name>
<protein>
    <submittedName>
        <fullName evidence="5">Glutathione-dependent reductase</fullName>
    </submittedName>
</protein>
<keyword evidence="6" id="KW-1185">Reference proteome</keyword>
<dbReference type="SFLD" id="SFLDS00019">
    <property type="entry name" value="Glutathione_Transferase_(cytos"/>
    <property type="match status" value="1"/>
</dbReference>
<sequence length="325" mass="36617">MGLLVEGKWQDQWYDTKSSGGRFQREDAGFRNWVTADGSAGPSGVGGFKAEPNRYHLYVSLACPWAHRTTIYRKLKGLEDMVSLSVVHPFMGDNGWTFAAGEGVIADPLINADYAYELYIKAKPNYTGRVTVPILWDKKTNTIVSNESSEIIRMFNSVFDDVGALAGDFSPASLLPEIDDINAFVYTTINNGVYKAGFSTTQEAYEEAVIELFAALDTLEARLADKRYLTGSTITEADWRLFTTLVRFDAVYVGHFKCNLRRIIDYPNLWGYLRDLYQVPGIAETVNMEHIKQHYYTSHANINPTRIIPIGPAIDFMTAHHRDQL</sequence>
<dbReference type="AlphaFoldDB" id="A0A0T6DP08"/>
<dbReference type="Gene3D" id="3.40.30.10">
    <property type="entry name" value="Glutaredoxin"/>
    <property type="match status" value="1"/>
</dbReference>
<dbReference type="InterPro" id="IPR010987">
    <property type="entry name" value="Glutathione-S-Trfase_C-like"/>
</dbReference>
<dbReference type="InterPro" id="IPR036249">
    <property type="entry name" value="Thioredoxin-like_sf"/>
</dbReference>
<dbReference type="InterPro" id="IPR040079">
    <property type="entry name" value="Glutathione_S-Trfase"/>
</dbReference>